<dbReference type="Gene3D" id="1.20.900.10">
    <property type="entry name" value="Dbl homology (DH) domain"/>
    <property type="match status" value="1"/>
</dbReference>
<dbReference type="GO" id="GO:0005737">
    <property type="term" value="C:cytoplasm"/>
    <property type="evidence" value="ECO:0000318"/>
    <property type="project" value="GO_Central"/>
</dbReference>
<dbReference type="GO" id="GO:0019898">
    <property type="term" value="C:extrinsic component of membrane"/>
    <property type="evidence" value="ECO:0000318"/>
    <property type="project" value="GO_Central"/>
</dbReference>
<feature type="compositionally biased region" description="Polar residues" evidence="2">
    <location>
        <begin position="676"/>
        <end position="686"/>
    </location>
</feature>
<feature type="compositionally biased region" description="Basic residues" evidence="2">
    <location>
        <begin position="623"/>
        <end position="639"/>
    </location>
</feature>
<keyword evidence="1" id="KW-0344">Guanine-nucleotide releasing factor</keyword>
<gene>
    <name evidence="4" type="ORF">NEMVEDRAFT_v1g244901</name>
</gene>
<sequence>MELNHLFVFPIIKEALECRDEAHKCRVNHPRKAMSLYLKAGKGRYSSLEQNLARPKSGCFYVAALVLCSDADTALDCFRCLIVLASNQLTKVLEDKKKIPKNPVEEKSPFSRSQSLGFPEKQNDGAVDEVRRNSHAGTVEASAVVMETADECVQEVQEVQDDEVFLVTCVEESTDSMENRPPSKSEAIVVNHCEEAVLIATEQTCNEISTVAESTCLSDGGNLVCEMVECVESDSHSVEYEVAMLDSSDDALSTFSATSSEDIVRTVNSEVVMECCESELMTSADTTVTPEQNALIRRGYVVMKPVLYIEVPKYLYISYSDTLYAVSELIHTEESYIRDMDHVLKGYMSEIADASAPSELKGNQKFIFSNIQDIHDWHANKFYTFLKDCEDMPSQLGDVFTYAESKLEELYTVYCRNKPKSDSLVMTYKDTFFQECRHRLGHRLQITDYLIKPVQRITKYQLLLRAKPDDTGDLILRETLVVADGKAKQKSRECNVFLFEKVILLTEPSEEGGRPTLRFLNSIKVRGLGQTESVDSDPCKWAVWLRKRSGSEIYVLKAPSIEIKQIWMKAIIECNEKKKQGLIKSALNRARTFRRECELRSSGSPPPSPKSLSVEEPTAGRRTFVKRKTSKIGTKKKRGRDASERLKENILKFRQEEQMLTTADTESETDTKDNDNSNSMASSIDDVSTIPPSPDTLGPIKTFSDAVMRVNHLEERARLEAEENQLKKVLLLTRMIAARLLQFKDVDQSLSLYSDVIGSVFPLDKLRKLDTMSSMRDVVLQQCTELYEVWRWEVIQSGDLEESYSSMTSLLNETAGFSSLQKGTSWSVVLYSLVAIAGSREQKWRHASQAFYRLSLVYSSLQVSWCAIDSLLDAHWMCCQAEDHQGAVNFFYNAYIRTLACRDFLRSLRLEQQALFLIQMLNSRDGNNNTNDTSSDSESRGLVSARHLSFLINMSRATRQKDWAWFEIAETELNSIVSTGSGRQADTVLSAVFMKIRRSVGETEC</sequence>
<feature type="compositionally biased region" description="Basic and acidic residues" evidence="2">
    <location>
        <begin position="100"/>
        <end position="109"/>
    </location>
</feature>
<dbReference type="EMBL" id="DS469644">
    <property type="protein sequence ID" value="EDO37558.1"/>
    <property type="molecule type" value="Genomic_DNA"/>
</dbReference>
<dbReference type="InterPro" id="IPR001849">
    <property type="entry name" value="PH_domain"/>
</dbReference>
<evidence type="ECO:0000313" key="4">
    <source>
        <dbReference type="EMBL" id="EDO37558.1"/>
    </source>
</evidence>
<feature type="domain" description="DH" evidence="3">
    <location>
        <begin position="321"/>
        <end position="465"/>
    </location>
</feature>
<dbReference type="InterPro" id="IPR011993">
    <property type="entry name" value="PH-like_dom_sf"/>
</dbReference>
<accession>A7SFH2</accession>
<dbReference type="AlphaFoldDB" id="A7SFH2"/>
<feature type="region of interest" description="Disordered" evidence="2">
    <location>
        <begin position="655"/>
        <end position="698"/>
    </location>
</feature>
<proteinExistence type="predicted"/>
<dbReference type="SUPFAM" id="SSF50729">
    <property type="entry name" value="PH domain-like"/>
    <property type="match status" value="1"/>
</dbReference>
<dbReference type="SMART" id="SM00325">
    <property type="entry name" value="RhoGEF"/>
    <property type="match status" value="1"/>
</dbReference>
<dbReference type="eggNOG" id="KOG4240">
    <property type="taxonomic scope" value="Eukaryota"/>
</dbReference>
<dbReference type="Pfam" id="PF00621">
    <property type="entry name" value="RhoGEF"/>
    <property type="match status" value="1"/>
</dbReference>
<dbReference type="CDD" id="cd00160">
    <property type="entry name" value="RhoGEF"/>
    <property type="match status" value="1"/>
</dbReference>
<dbReference type="Pfam" id="PF22697">
    <property type="entry name" value="SOS1_NGEF_PH"/>
    <property type="match status" value="1"/>
</dbReference>
<evidence type="ECO:0000256" key="1">
    <source>
        <dbReference type="ARBA" id="ARBA00022658"/>
    </source>
</evidence>
<reference evidence="4 5" key="1">
    <citation type="journal article" date="2007" name="Science">
        <title>Sea anemone genome reveals ancestral eumetazoan gene repertoire and genomic organization.</title>
        <authorList>
            <person name="Putnam N.H."/>
            <person name="Srivastava M."/>
            <person name="Hellsten U."/>
            <person name="Dirks B."/>
            <person name="Chapman J."/>
            <person name="Salamov A."/>
            <person name="Terry A."/>
            <person name="Shapiro H."/>
            <person name="Lindquist E."/>
            <person name="Kapitonov V.V."/>
            <person name="Jurka J."/>
            <person name="Genikhovich G."/>
            <person name="Grigoriev I.V."/>
            <person name="Lucas S.M."/>
            <person name="Steele R.E."/>
            <person name="Finnerty J.R."/>
            <person name="Technau U."/>
            <person name="Martindale M.Q."/>
            <person name="Rokhsar D.S."/>
        </authorList>
    </citation>
    <scope>NUCLEOTIDE SEQUENCE [LARGE SCALE GENOMIC DNA]</scope>
    <source>
        <strain evidence="5">CH2 X CH6</strain>
    </source>
</reference>
<organism evidence="4 5">
    <name type="scientific">Nematostella vectensis</name>
    <name type="common">Starlet sea anemone</name>
    <dbReference type="NCBI Taxonomy" id="45351"/>
    <lineage>
        <taxon>Eukaryota</taxon>
        <taxon>Metazoa</taxon>
        <taxon>Cnidaria</taxon>
        <taxon>Anthozoa</taxon>
        <taxon>Hexacorallia</taxon>
        <taxon>Actiniaria</taxon>
        <taxon>Edwardsiidae</taxon>
        <taxon>Nematostella</taxon>
    </lineage>
</organism>
<dbReference type="STRING" id="45351.A7SFH2"/>
<dbReference type="PROSITE" id="PS50010">
    <property type="entry name" value="DH_2"/>
    <property type="match status" value="1"/>
</dbReference>
<evidence type="ECO:0000313" key="5">
    <source>
        <dbReference type="Proteomes" id="UP000001593"/>
    </source>
</evidence>
<dbReference type="InterPro" id="IPR035899">
    <property type="entry name" value="DBL_dom_sf"/>
</dbReference>
<dbReference type="HOGENOM" id="CLU_298834_0_0_1"/>
<keyword evidence="5" id="KW-1185">Reference proteome</keyword>
<dbReference type="InterPro" id="IPR000219">
    <property type="entry name" value="DH_dom"/>
</dbReference>
<evidence type="ECO:0000256" key="2">
    <source>
        <dbReference type="SAM" id="MobiDB-lite"/>
    </source>
</evidence>
<dbReference type="SMART" id="SM00233">
    <property type="entry name" value="PH"/>
    <property type="match status" value="1"/>
</dbReference>
<dbReference type="InterPro" id="IPR055251">
    <property type="entry name" value="SOS1_NGEF_PH"/>
</dbReference>
<name>A7SFH2_NEMVE</name>
<dbReference type="OMA" id="CKWAVWL"/>
<dbReference type="PANTHER" id="PTHR22826:SF106">
    <property type="entry name" value="TRIO, ISOFORM A"/>
    <property type="match status" value="1"/>
</dbReference>
<dbReference type="Proteomes" id="UP000001593">
    <property type="component" value="Unassembled WGS sequence"/>
</dbReference>
<dbReference type="PANTHER" id="PTHR22826">
    <property type="entry name" value="RHO GUANINE EXCHANGE FACTOR-RELATED"/>
    <property type="match status" value="1"/>
</dbReference>
<dbReference type="InterPro" id="IPR051336">
    <property type="entry name" value="RhoGEF_Guanine_NuclExch_SF"/>
</dbReference>
<feature type="region of interest" description="Disordered" evidence="2">
    <location>
        <begin position="597"/>
        <end position="643"/>
    </location>
</feature>
<protein>
    <recommendedName>
        <fullName evidence="3">DH domain-containing protein</fullName>
    </recommendedName>
</protein>
<dbReference type="InParanoid" id="A7SFH2"/>
<dbReference type="GO" id="GO:0005085">
    <property type="term" value="F:guanyl-nucleotide exchange factor activity"/>
    <property type="evidence" value="ECO:0000318"/>
    <property type="project" value="GO_Central"/>
</dbReference>
<evidence type="ECO:0000259" key="3">
    <source>
        <dbReference type="PROSITE" id="PS50010"/>
    </source>
</evidence>
<feature type="region of interest" description="Disordered" evidence="2">
    <location>
        <begin position="100"/>
        <end position="132"/>
    </location>
</feature>
<dbReference type="SUPFAM" id="SSF48065">
    <property type="entry name" value="DBL homology domain (DH-domain)"/>
    <property type="match status" value="1"/>
</dbReference>
<dbReference type="Gene3D" id="2.30.29.30">
    <property type="entry name" value="Pleckstrin-homology domain (PH domain)/Phosphotyrosine-binding domain (PTB)"/>
    <property type="match status" value="1"/>
</dbReference>